<accession>A0A2X4VSE0</accession>
<dbReference type="Gene3D" id="3.40.190.100">
    <property type="entry name" value="Glycine betaine-binding periplasmic protein, domain 2"/>
    <property type="match status" value="1"/>
</dbReference>
<dbReference type="Pfam" id="PF04069">
    <property type="entry name" value="OpuAC"/>
    <property type="match status" value="2"/>
</dbReference>
<feature type="chain" id="PRO_5039384096" evidence="5">
    <location>
        <begin position="22"/>
        <end position="304"/>
    </location>
</feature>
<evidence type="ECO:0000256" key="4">
    <source>
        <dbReference type="ARBA" id="ARBA00023136"/>
    </source>
</evidence>
<evidence type="ECO:0000256" key="2">
    <source>
        <dbReference type="ARBA" id="ARBA00022448"/>
    </source>
</evidence>
<dbReference type="InterPro" id="IPR007210">
    <property type="entry name" value="ABC_Gly_betaine_transp_sub-bd"/>
</dbReference>
<name>A0A2X4VSE0_LEDLE</name>
<evidence type="ECO:0000256" key="1">
    <source>
        <dbReference type="ARBA" id="ARBA00004236"/>
    </source>
</evidence>
<dbReference type="GO" id="GO:0005275">
    <property type="term" value="F:amine transmembrane transporter activity"/>
    <property type="evidence" value="ECO:0007669"/>
    <property type="project" value="TreeGrafter"/>
</dbReference>
<dbReference type="EMBL" id="LS483476">
    <property type="protein sequence ID" value="SQI55016.1"/>
    <property type="molecule type" value="Genomic_DNA"/>
</dbReference>
<keyword evidence="4" id="KW-0472">Membrane</keyword>
<evidence type="ECO:0000313" key="7">
    <source>
        <dbReference type="EMBL" id="SQI55016.1"/>
    </source>
</evidence>
<keyword evidence="2" id="KW-0813">Transport</keyword>
<dbReference type="PROSITE" id="PS51257">
    <property type="entry name" value="PROKAR_LIPOPROTEIN"/>
    <property type="match status" value="1"/>
</dbReference>
<keyword evidence="8" id="KW-1185">Reference proteome</keyword>
<evidence type="ECO:0000256" key="3">
    <source>
        <dbReference type="ARBA" id="ARBA00022475"/>
    </source>
</evidence>
<dbReference type="AlphaFoldDB" id="A0A2X4VSE0"/>
<keyword evidence="5" id="KW-0732">Signal</keyword>
<dbReference type="GO" id="GO:0015226">
    <property type="term" value="F:carnitine transmembrane transporter activity"/>
    <property type="evidence" value="ECO:0007669"/>
    <property type="project" value="TreeGrafter"/>
</dbReference>
<dbReference type="Gene3D" id="3.10.105.10">
    <property type="entry name" value="Dipeptide-binding Protein, Domain 3"/>
    <property type="match status" value="1"/>
</dbReference>
<sequence length="304" mass="33356">MTLYKKITGLGIVTLLALGLAACGSEETKNNHAEATGTNTSVGKSLDHTIVGIDPGSGHMEATAKALDEYELTDWNVISGSGASMTAALKRAYDKEEPIIITAWSPHWKFSTFDLKYLDDPKLIYGDSEEIHSVGRLGLKEDLPEAYAIFQRFKWNIDDMSEIMVAIEDGTEPDVAAQNWIDNNQDKVAEWTDGISNVDGDQIKLVYAPWDSELASHNMMKLVLEDIGYDVTLSVVEPGPMFSAIADGSADATFAAWLPITHKTYVDKFEGKLDDIAVNMVDVKQGLAVPTYMKDVNSIEDLKN</sequence>
<dbReference type="PANTHER" id="PTHR47737:SF1">
    <property type="entry name" value="GLYCINE BETAINE_PROLINE BETAINE TRANSPORT SYSTEM PERMEASE PROTEIN PROW"/>
    <property type="match status" value="1"/>
</dbReference>
<dbReference type="PANTHER" id="PTHR47737">
    <property type="entry name" value="GLYCINE BETAINE/PROLINE BETAINE TRANSPORT SYSTEM PERMEASE PROTEIN PROW"/>
    <property type="match status" value="1"/>
</dbReference>
<feature type="domain" description="ABC-type glycine betaine transport system substrate-binding" evidence="6">
    <location>
        <begin position="41"/>
        <end position="182"/>
    </location>
</feature>
<dbReference type="STRING" id="1348624.GCA_001591545_00521"/>
<evidence type="ECO:0000259" key="6">
    <source>
        <dbReference type="Pfam" id="PF04069"/>
    </source>
</evidence>
<evidence type="ECO:0000256" key="5">
    <source>
        <dbReference type="SAM" id="SignalP"/>
    </source>
</evidence>
<dbReference type="RefSeq" id="WP_066136994.1">
    <property type="nucleotide sequence ID" value="NZ_CBCSGM010000001.1"/>
</dbReference>
<reference evidence="7 8" key="1">
    <citation type="submission" date="2018-06" db="EMBL/GenBank/DDBJ databases">
        <authorList>
            <consortium name="Pathogen Informatics"/>
            <person name="Doyle S."/>
        </authorList>
    </citation>
    <scope>NUCLEOTIDE SEQUENCE [LARGE SCALE GENOMIC DNA]</scope>
    <source>
        <strain evidence="7 8">NCTC4824</strain>
    </source>
</reference>
<feature type="domain" description="ABC-type glycine betaine transport system substrate-binding" evidence="6">
    <location>
        <begin position="202"/>
        <end position="303"/>
    </location>
</feature>
<gene>
    <name evidence="7" type="primary">opuAC_2</name>
    <name evidence="7" type="ORF">NCTC4824_01432</name>
</gene>
<dbReference type="KEGG" id="blen:NCTC4824_01432"/>
<evidence type="ECO:0000313" key="8">
    <source>
        <dbReference type="Proteomes" id="UP000249134"/>
    </source>
</evidence>
<dbReference type="GO" id="GO:0015871">
    <property type="term" value="P:choline transport"/>
    <property type="evidence" value="ECO:0007669"/>
    <property type="project" value="TreeGrafter"/>
</dbReference>
<dbReference type="GO" id="GO:0031460">
    <property type="term" value="P:glycine betaine transport"/>
    <property type="evidence" value="ECO:0007669"/>
    <property type="project" value="TreeGrafter"/>
</dbReference>
<feature type="signal peptide" evidence="5">
    <location>
        <begin position="1"/>
        <end position="21"/>
    </location>
</feature>
<dbReference type="SUPFAM" id="SSF53850">
    <property type="entry name" value="Periplasmic binding protein-like II"/>
    <property type="match status" value="2"/>
</dbReference>
<dbReference type="Proteomes" id="UP000249134">
    <property type="component" value="Chromosome 1"/>
</dbReference>
<protein>
    <submittedName>
        <fullName evidence="7">Glycine betaine ABC transporter glycine betaine-binding protein</fullName>
    </submittedName>
</protein>
<dbReference type="GO" id="GO:0043190">
    <property type="term" value="C:ATP-binding cassette (ABC) transporter complex"/>
    <property type="evidence" value="ECO:0007669"/>
    <property type="project" value="InterPro"/>
</dbReference>
<keyword evidence="3" id="KW-1003">Cell membrane</keyword>
<proteinExistence type="predicted"/>
<comment type="subcellular location">
    <subcellularLocation>
        <location evidence="1">Cell membrane</location>
    </subcellularLocation>
</comment>
<organism evidence="7 8">
    <name type="scientific">Lederbergia lenta</name>
    <name type="common">Bacillus lentus</name>
    <dbReference type="NCBI Taxonomy" id="1467"/>
    <lineage>
        <taxon>Bacteria</taxon>
        <taxon>Bacillati</taxon>
        <taxon>Bacillota</taxon>
        <taxon>Bacilli</taxon>
        <taxon>Bacillales</taxon>
        <taxon>Bacillaceae</taxon>
        <taxon>Lederbergia</taxon>
    </lineage>
</organism>